<dbReference type="RefSeq" id="XP_028967557.1">
    <property type="nucleotide sequence ID" value="XM_029111724.1"/>
</dbReference>
<dbReference type="InterPro" id="IPR000618">
    <property type="entry name" value="Insect_cuticle"/>
</dbReference>
<proteinExistence type="predicted"/>
<dbReference type="InterPro" id="IPR050468">
    <property type="entry name" value="Cuticle_Struct_Prot"/>
</dbReference>
<evidence type="ECO:0000256" key="1">
    <source>
        <dbReference type="ARBA" id="ARBA00022460"/>
    </source>
</evidence>
<dbReference type="AlphaFoldDB" id="A0AAJ7SGW8"/>
<keyword evidence="3" id="KW-0732">Signal</keyword>
<gene>
    <name evidence="5" type="primary">LOC100903176</name>
</gene>
<dbReference type="GO" id="GO:0008010">
    <property type="term" value="F:structural constituent of chitin-based larval cuticle"/>
    <property type="evidence" value="ECO:0007669"/>
    <property type="project" value="TreeGrafter"/>
</dbReference>
<keyword evidence="1 2" id="KW-0193">Cuticle</keyword>
<dbReference type="Proteomes" id="UP000694867">
    <property type="component" value="Unplaced"/>
</dbReference>
<keyword evidence="4" id="KW-1185">Reference proteome</keyword>
<dbReference type="PANTHER" id="PTHR10380">
    <property type="entry name" value="CUTICLE PROTEIN"/>
    <property type="match status" value="1"/>
</dbReference>
<sequence>MKVLVVFTAVAAVANAGVLLSSGNSVQHRSEDGLGNYAFGYNEQHSTGGSSRQESGSPGVKVGSYSLNVADGRQRTVNYVADGAGFRASIATNEQGTAPSLPAAAAYNAAAAPISAIAAPAAAIAAPAAAISSSFQAIAAAPIAAASAIAAPIAASFPSYAVAPVAVAKSTAYSTAVNHGAIHAAPIAVGAPAYAGIAAPAAIAAPAIAAPAAYAANVYAPSGAWAHGLYGYGYNHAVRAW</sequence>
<reference evidence="5" key="1">
    <citation type="submission" date="2025-08" db="UniProtKB">
        <authorList>
            <consortium name="RefSeq"/>
        </authorList>
    </citation>
    <scope>IDENTIFICATION</scope>
</reference>
<feature type="signal peptide" evidence="3">
    <location>
        <begin position="1"/>
        <end position="16"/>
    </location>
</feature>
<evidence type="ECO:0000256" key="2">
    <source>
        <dbReference type="PROSITE-ProRule" id="PRU00497"/>
    </source>
</evidence>
<dbReference type="GeneID" id="100903176"/>
<accession>A0AAJ7SGW8</accession>
<protein>
    <submittedName>
        <fullName evidence="5">Adult-specific rigid cuticular protein 15.5-like</fullName>
    </submittedName>
</protein>
<name>A0AAJ7SGW8_9ACAR</name>
<dbReference type="PANTHER" id="PTHR10380:SF173">
    <property type="entry name" value="CUTICULAR PROTEIN 47EF, ISOFORM C-RELATED"/>
    <property type="match status" value="1"/>
</dbReference>
<dbReference type="InterPro" id="IPR031311">
    <property type="entry name" value="CHIT_BIND_RR_consensus"/>
</dbReference>
<evidence type="ECO:0000313" key="4">
    <source>
        <dbReference type="Proteomes" id="UP000694867"/>
    </source>
</evidence>
<organism evidence="4 5">
    <name type="scientific">Galendromus occidentalis</name>
    <name type="common">western predatory mite</name>
    <dbReference type="NCBI Taxonomy" id="34638"/>
    <lineage>
        <taxon>Eukaryota</taxon>
        <taxon>Metazoa</taxon>
        <taxon>Ecdysozoa</taxon>
        <taxon>Arthropoda</taxon>
        <taxon>Chelicerata</taxon>
        <taxon>Arachnida</taxon>
        <taxon>Acari</taxon>
        <taxon>Parasitiformes</taxon>
        <taxon>Mesostigmata</taxon>
        <taxon>Gamasina</taxon>
        <taxon>Phytoseioidea</taxon>
        <taxon>Phytoseiidae</taxon>
        <taxon>Typhlodrominae</taxon>
        <taxon>Galendromus</taxon>
    </lineage>
</organism>
<dbReference type="PROSITE" id="PS51155">
    <property type="entry name" value="CHIT_BIND_RR_2"/>
    <property type="match status" value="1"/>
</dbReference>
<feature type="chain" id="PRO_5042593663" evidence="3">
    <location>
        <begin position="17"/>
        <end position="241"/>
    </location>
</feature>
<dbReference type="GO" id="GO:0062129">
    <property type="term" value="C:chitin-based extracellular matrix"/>
    <property type="evidence" value="ECO:0007669"/>
    <property type="project" value="TreeGrafter"/>
</dbReference>
<evidence type="ECO:0000256" key="3">
    <source>
        <dbReference type="SAM" id="SignalP"/>
    </source>
</evidence>
<dbReference type="Pfam" id="PF00379">
    <property type="entry name" value="Chitin_bind_4"/>
    <property type="match status" value="1"/>
</dbReference>
<evidence type="ECO:0000313" key="5">
    <source>
        <dbReference type="RefSeq" id="XP_028967557.1"/>
    </source>
</evidence>
<dbReference type="KEGG" id="goe:100903176"/>
<dbReference type="PROSITE" id="PS00233">
    <property type="entry name" value="CHIT_BIND_RR_1"/>
    <property type="match status" value="1"/>
</dbReference>